<dbReference type="NCBIfam" id="TIGR00628">
    <property type="entry name" value="ung"/>
    <property type="match status" value="1"/>
</dbReference>
<comment type="subcellular location">
    <subcellularLocation>
        <location evidence="9">Cytoplasm</location>
    </subcellularLocation>
</comment>
<sequence length="249" mass="27546">MSELSYLFASLKSDAWQQQLSQRVALPVLTQLAQFLQAEQQANKTLYPQPSHWFRALNSVASEQVRVVVLGQDPYHGAGQANGLAFSVPDGVTIPPSLKNIFKEQQQDLNIENQSGDLSPWAQQGVLLLNSVLTVEAGQAGSHADKGWEQITDAVIRCCNEQTSPVVFMLWGSYAKSKKQLISNQNHLVLESVHPSPLSAYRGWFGSAHFSKANRFLLERGLDAIEWQLPSSELISKPAKPTPQQQSLL</sequence>
<dbReference type="SMART" id="SM00987">
    <property type="entry name" value="UreE_C"/>
    <property type="match status" value="1"/>
</dbReference>
<dbReference type="EMBL" id="VKAD01000001">
    <property type="protein sequence ID" value="TXR53905.1"/>
    <property type="molecule type" value="Genomic_DNA"/>
</dbReference>
<dbReference type="EC" id="3.2.2.27" evidence="4 9"/>
<dbReference type="InterPro" id="IPR018085">
    <property type="entry name" value="Ura-DNA_Glyclase_AS"/>
</dbReference>
<keyword evidence="7 9" id="KW-0378">Hydrolase</keyword>
<dbReference type="NCBIfam" id="NF003591">
    <property type="entry name" value="PRK05254.1-4"/>
    <property type="match status" value="1"/>
</dbReference>
<evidence type="ECO:0000313" key="14">
    <source>
        <dbReference type="Proteomes" id="UP000321764"/>
    </source>
</evidence>
<dbReference type="OrthoDB" id="9804372at2"/>
<evidence type="ECO:0000313" key="13">
    <source>
        <dbReference type="EMBL" id="TXR53905.1"/>
    </source>
</evidence>
<keyword evidence="8 9" id="KW-0234">DNA repair</keyword>
<evidence type="ECO:0000256" key="9">
    <source>
        <dbReference type="HAMAP-Rule" id="MF_00148"/>
    </source>
</evidence>
<evidence type="ECO:0000256" key="11">
    <source>
        <dbReference type="RuleBase" id="RU003780"/>
    </source>
</evidence>
<evidence type="ECO:0000256" key="3">
    <source>
        <dbReference type="ARBA" id="ARBA00008184"/>
    </source>
</evidence>
<evidence type="ECO:0000256" key="6">
    <source>
        <dbReference type="ARBA" id="ARBA00022763"/>
    </source>
</evidence>
<comment type="similarity">
    <text evidence="3 9 11">Belongs to the uracil-DNA glycosylase (UDG) superfamily. UNG family.</text>
</comment>
<keyword evidence="6 9" id="KW-0227">DNA damage</keyword>
<dbReference type="SMART" id="SM00986">
    <property type="entry name" value="UDG"/>
    <property type="match status" value="1"/>
</dbReference>
<feature type="domain" description="Uracil-DNA glycosylase-like" evidence="12">
    <location>
        <begin position="58"/>
        <end position="217"/>
    </location>
</feature>
<evidence type="ECO:0000256" key="4">
    <source>
        <dbReference type="ARBA" id="ARBA00012030"/>
    </source>
</evidence>
<dbReference type="CDD" id="cd10027">
    <property type="entry name" value="UDG-F1-like"/>
    <property type="match status" value="1"/>
</dbReference>
<dbReference type="RefSeq" id="WP_147713304.1">
    <property type="nucleotide sequence ID" value="NZ_VKAD01000001.1"/>
</dbReference>
<dbReference type="FunFam" id="3.40.470.10:FF:000001">
    <property type="entry name" value="Uracil-DNA glycosylase"/>
    <property type="match status" value="1"/>
</dbReference>
<evidence type="ECO:0000256" key="8">
    <source>
        <dbReference type="ARBA" id="ARBA00023204"/>
    </source>
</evidence>
<keyword evidence="9" id="KW-0963">Cytoplasm</keyword>
<gene>
    <name evidence="9" type="primary">ung</name>
    <name evidence="13" type="ORF">FME95_04955</name>
</gene>
<feature type="active site" description="Proton acceptor" evidence="9 10">
    <location>
        <position position="73"/>
    </location>
</feature>
<accession>A0A5C8Z732</accession>
<keyword evidence="13" id="KW-0326">Glycosidase</keyword>
<dbReference type="InterPro" id="IPR036895">
    <property type="entry name" value="Uracil-DNA_glycosylase-like_sf"/>
</dbReference>
<dbReference type="GO" id="GO:0005737">
    <property type="term" value="C:cytoplasm"/>
    <property type="evidence" value="ECO:0007669"/>
    <property type="project" value="UniProtKB-SubCell"/>
</dbReference>
<evidence type="ECO:0000256" key="10">
    <source>
        <dbReference type="PROSITE-ProRule" id="PRU10072"/>
    </source>
</evidence>
<dbReference type="Gene3D" id="3.40.470.10">
    <property type="entry name" value="Uracil-DNA glycosylase-like domain"/>
    <property type="match status" value="1"/>
</dbReference>
<comment type="catalytic activity">
    <reaction evidence="1 9 11">
        <text>Hydrolyzes single-stranded DNA or mismatched double-stranded DNA and polynucleotides, releasing free uracil.</text>
        <dbReference type="EC" id="3.2.2.27"/>
    </reaction>
</comment>
<reference evidence="13 14" key="1">
    <citation type="submission" date="2019-07" db="EMBL/GenBank/DDBJ databases">
        <title>Reinekea sp. strain SSH23 genome sequencing and assembly.</title>
        <authorList>
            <person name="Kim I."/>
        </authorList>
    </citation>
    <scope>NUCLEOTIDE SEQUENCE [LARGE SCALE GENOMIC DNA]</scope>
    <source>
        <strain evidence="13 14">SSH23</strain>
    </source>
</reference>
<evidence type="ECO:0000256" key="2">
    <source>
        <dbReference type="ARBA" id="ARBA00002631"/>
    </source>
</evidence>
<organism evidence="13 14">
    <name type="scientific">Reinekea thalattae</name>
    <dbReference type="NCBI Taxonomy" id="2593301"/>
    <lineage>
        <taxon>Bacteria</taxon>
        <taxon>Pseudomonadati</taxon>
        <taxon>Pseudomonadota</taxon>
        <taxon>Gammaproteobacteria</taxon>
        <taxon>Oceanospirillales</taxon>
        <taxon>Saccharospirillaceae</taxon>
        <taxon>Reinekea</taxon>
    </lineage>
</organism>
<dbReference type="PANTHER" id="PTHR11264">
    <property type="entry name" value="URACIL-DNA GLYCOSYLASE"/>
    <property type="match status" value="1"/>
</dbReference>
<dbReference type="SUPFAM" id="SSF52141">
    <property type="entry name" value="Uracil-DNA glycosylase-like"/>
    <property type="match status" value="1"/>
</dbReference>
<dbReference type="PANTHER" id="PTHR11264:SF0">
    <property type="entry name" value="URACIL-DNA GLYCOSYLASE"/>
    <property type="match status" value="1"/>
</dbReference>
<comment type="function">
    <text evidence="2 9 11">Excises uracil residues from the DNA which can arise as a result of misincorporation of dUMP residues by DNA polymerase or due to deamination of cytosine.</text>
</comment>
<dbReference type="Proteomes" id="UP000321764">
    <property type="component" value="Unassembled WGS sequence"/>
</dbReference>
<dbReference type="PROSITE" id="PS00130">
    <property type="entry name" value="U_DNA_GLYCOSYLASE"/>
    <property type="match status" value="1"/>
</dbReference>
<dbReference type="NCBIfam" id="NF003592">
    <property type="entry name" value="PRK05254.1-5"/>
    <property type="match status" value="1"/>
</dbReference>
<dbReference type="Pfam" id="PF03167">
    <property type="entry name" value="UDG"/>
    <property type="match status" value="1"/>
</dbReference>
<dbReference type="AlphaFoldDB" id="A0A5C8Z732"/>
<dbReference type="NCBIfam" id="NF003588">
    <property type="entry name" value="PRK05254.1-1"/>
    <property type="match status" value="1"/>
</dbReference>
<protein>
    <recommendedName>
        <fullName evidence="5 9">Uracil-DNA glycosylase</fullName>
        <shortName evidence="9">UDG</shortName>
        <ecNumber evidence="4 9">3.2.2.27</ecNumber>
    </recommendedName>
</protein>
<dbReference type="InterPro" id="IPR005122">
    <property type="entry name" value="Uracil-DNA_glycosylase-like"/>
</dbReference>
<comment type="caution">
    <text evidence="13">The sequence shown here is derived from an EMBL/GenBank/DDBJ whole genome shotgun (WGS) entry which is preliminary data.</text>
</comment>
<evidence type="ECO:0000259" key="12">
    <source>
        <dbReference type="SMART" id="SM00986"/>
    </source>
</evidence>
<dbReference type="HAMAP" id="MF_00148">
    <property type="entry name" value="UDG"/>
    <property type="match status" value="1"/>
</dbReference>
<evidence type="ECO:0000256" key="5">
    <source>
        <dbReference type="ARBA" id="ARBA00018429"/>
    </source>
</evidence>
<name>A0A5C8Z732_9GAMM</name>
<dbReference type="NCBIfam" id="NF003589">
    <property type="entry name" value="PRK05254.1-2"/>
    <property type="match status" value="1"/>
</dbReference>
<keyword evidence="14" id="KW-1185">Reference proteome</keyword>
<dbReference type="InterPro" id="IPR002043">
    <property type="entry name" value="UDG_fam1"/>
</dbReference>
<evidence type="ECO:0000256" key="1">
    <source>
        <dbReference type="ARBA" id="ARBA00001400"/>
    </source>
</evidence>
<dbReference type="GO" id="GO:0097510">
    <property type="term" value="P:base-excision repair, AP site formation via deaminated base removal"/>
    <property type="evidence" value="ECO:0007669"/>
    <property type="project" value="TreeGrafter"/>
</dbReference>
<proteinExistence type="inferred from homology"/>
<dbReference type="GO" id="GO:0004844">
    <property type="term" value="F:uracil DNA N-glycosylase activity"/>
    <property type="evidence" value="ECO:0007669"/>
    <property type="project" value="UniProtKB-UniRule"/>
</dbReference>
<evidence type="ECO:0000256" key="7">
    <source>
        <dbReference type="ARBA" id="ARBA00022801"/>
    </source>
</evidence>